<evidence type="ECO:0000313" key="3">
    <source>
        <dbReference type="Proteomes" id="UP000828390"/>
    </source>
</evidence>
<dbReference type="AlphaFoldDB" id="A0A9D4QYF6"/>
<accession>A0A9D4QYF6</accession>
<sequence>MNLLDHTAADEPAADEPAELAADKPADHAANGIQDNSFHVHGEIRERPHIQVG</sequence>
<evidence type="ECO:0000256" key="1">
    <source>
        <dbReference type="SAM" id="MobiDB-lite"/>
    </source>
</evidence>
<reference evidence="2" key="1">
    <citation type="journal article" date="2019" name="bioRxiv">
        <title>The Genome of the Zebra Mussel, Dreissena polymorpha: A Resource for Invasive Species Research.</title>
        <authorList>
            <person name="McCartney M.A."/>
            <person name="Auch B."/>
            <person name="Kono T."/>
            <person name="Mallez S."/>
            <person name="Zhang Y."/>
            <person name="Obille A."/>
            <person name="Becker A."/>
            <person name="Abrahante J.E."/>
            <person name="Garbe J."/>
            <person name="Badalamenti J.P."/>
            <person name="Herman A."/>
            <person name="Mangelson H."/>
            <person name="Liachko I."/>
            <person name="Sullivan S."/>
            <person name="Sone E.D."/>
            <person name="Koren S."/>
            <person name="Silverstein K.A.T."/>
            <person name="Beckman K.B."/>
            <person name="Gohl D.M."/>
        </authorList>
    </citation>
    <scope>NUCLEOTIDE SEQUENCE</scope>
    <source>
        <strain evidence="2">Duluth1</strain>
        <tissue evidence="2">Whole animal</tissue>
    </source>
</reference>
<feature type="region of interest" description="Disordered" evidence="1">
    <location>
        <begin position="1"/>
        <end position="53"/>
    </location>
</feature>
<evidence type="ECO:0000313" key="2">
    <source>
        <dbReference type="EMBL" id="KAH3847367.1"/>
    </source>
</evidence>
<dbReference type="EMBL" id="JAIWYP010000003">
    <property type="protein sequence ID" value="KAH3847367.1"/>
    <property type="molecule type" value="Genomic_DNA"/>
</dbReference>
<organism evidence="2 3">
    <name type="scientific">Dreissena polymorpha</name>
    <name type="common">Zebra mussel</name>
    <name type="synonym">Mytilus polymorpha</name>
    <dbReference type="NCBI Taxonomy" id="45954"/>
    <lineage>
        <taxon>Eukaryota</taxon>
        <taxon>Metazoa</taxon>
        <taxon>Spiralia</taxon>
        <taxon>Lophotrochozoa</taxon>
        <taxon>Mollusca</taxon>
        <taxon>Bivalvia</taxon>
        <taxon>Autobranchia</taxon>
        <taxon>Heteroconchia</taxon>
        <taxon>Euheterodonta</taxon>
        <taxon>Imparidentia</taxon>
        <taxon>Neoheterodontei</taxon>
        <taxon>Myida</taxon>
        <taxon>Dreissenoidea</taxon>
        <taxon>Dreissenidae</taxon>
        <taxon>Dreissena</taxon>
    </lineage>
</organism>
<reference evidence="2" key="2">
    <citation type="submission" date="2020-11" db="EMBL/GenBank/DDBJ databases">
        <authorList>
            <person name="McCartney M.A."/>
            <person name="Auch B."/>
            <person name="Kono T."/>
            <person name="Mallez S."/>
            <person name="Becker A."/>
            <person name="Gohl D.M."/>
            <person name="Silverstein K.A.T."/>
            <person name="Koren S."/>
            <person name="Bechman K.B."/>
            <person name="Herman A."/>
            <person name="Abrahante J.E."/>
            <person name="Garbe J."/>
        </authorList>
    </citation>
    <scope>NUCLEOTIDE SEQUENCE</scope>
    <source>
        <strain evidence="2">Duluth1</strain>
        <tissue evidence="2">Whole animal</tissue>
    </source>
</reference>
<protein>
    <submittedName>
        <fullName evidence="2">Uncharacterized protein</fullName>
    </submittedName>
</protein>
<proteinExistence type="predicted"/>
<comment type="caution">
    <text evidence="2">The sequence shown here is derived from an EMBL/GenBank/DDBJ whole genome shotgun (WGS) entry which is preliminary data.</text>
</comment>
<dbReference type="Proteomes" id="UP000828390">
    <property type="component" value="Unassembled WGS sequence"/>
</dbReference>
<gene>
    <name evidence="2" type="ORF">DPMN_089687</name>
</gene>
<keyword evidence="3" id="KW-1185">Reference proteome</keyword>
<feature type="compositionally biased region" description="Basic and acidic residues" evidence="1">
    <location>
        <begin position="38"/>
        <end position="53"/>
    </location>
</feature>
<name>A0A9D4QYF6_DREPO</name>